<protein>
    <recommendedName>
        <fullName evidence="7">Phosphofructokinase</fullName>
    </recommendedName>
</protein>
<dbReference type="GO" id="GO:0005829">
    <property type="term" value="C:cytosol"/>
    <property type="evidence" value="ECO:0007669"/>
    <property type="project" value="TreeGrafter"/>
</dbReference>
<comment type="similarity">
    <text evidence="1 7 8">Belongs to the carbohydrate kinase PfkB family.</text>
</comment>
<dbReference type="PROSITE" id="PS00584">
    <property type="entry name" value="PFKB_KINASES_2"/>
    <property type="match status" value="1"/>
</dbReference>
<dbReference type="InterPro" id="IPR011611">
    <property type="entry name" value="PfkB_dom"/>
</dbReference>
<dbReference type="STRING" id="325777.GW15_0202000"/>
<dbReference type="InterPro" id="IPR002173">
    <property type="entry name" value="Carboh/pur_kinase_PfkB_CS"/>
</dbReference>
<keyword evidence="4 8" id="KW-0418">Kinase</keyword>
<dbReference type="HOGENOM" id="CLU_050013_0_1_6"/>
<dbReference type="RefSeq" id="WP_042821117.1">
    <property type="nucleotide sequence ID" value="NZ_CP053649.1"/>
</dbReference>
<dbReference type="CDD" id="cd01164">
    <property type="entry name" value="FruK_PfkB_like"/>
    <property type="match status" value="1"/>
</dbReference>
<comment type="caution">
    <text evidence="10">The sequence shown here is derived from an EMBL/GenBank/DDBJ whole genome shotgun (WGS) entry which is preliminary data.</text>
</comment>
<dbReference type="InterPro" id="IPR022463">
    <property type="entry name" value="1-PFruKinase"/>
</dbReference>
<evidence type="ECO:0000313" key="11">
    <source>
        <dbReference type="Proteomes" id="UP000028012"/>
    </source>
</evidence>
<dbReference type="GO" id="GO:0016052">
    <property type="term" value="P:carbohydrate catabolic process"/>
    <property type="evidence" value="ECO:0007669"/>
    <property type="project" value="UniProtKB-ARBA"/>
</dbReference>
<evidence type="ECO:0000256" key="5">
    <source>
        <dbReference type="ARBA" id="ARBA00022840"/>
    </source>
</evidence>
<name>A0A098Q374_9XANT</name>
<comment type="function">
    <text evidence="8">Catalyzes the ATP-dependent phosphorylation of fructose-l-phosphate to fructose-l,6-bisphosphate.</text>
</comment>
<evidence type="ECO:0000256" key="2">
    <source>
        <dbReference type="ARBA" id="ARBA00022679"/>
    </source>
</evidence>
<dbReference type="InterPro" id="IPR029056">
    <property type="entry name" value="Ribokinase-like"/>
</dbReference>
<dbReference type="GO" id="GO:0008662">
    <property type="term" value="F:1-phosphofructokinase activity"/>
    <property type="evidence" value="ECO:0007669"/>
    <property type="project" value="UniProtKB-UniRule"/>
</dbReference>
<reference evidence="10 11" key="1">
    <citation type="submission" date="2014-09" db="EMBL/GenBank/DDBJ databases">
        <title>A draft genome sequence for Xanthomonas axonopodis pv. vasculorum NCPPB 900.</title>
        <authorList>
            <person name="Harrison J."/>
            <person name="Studholme D.J."/>
        </authorList>
    </citation>
    <scope>NUCLEOTIDE SEQUENCE [LARGE SCALE GENOMIC DNA]</scope>
    <source>
        <strain evidence="10 11">NCPPB 900</strain>
    </source>
</reference>
<keyword evidence="2 7" id="KW-0808">Transferase</keyword>
<dbReference type="FunFam" id="3.40.1190.20:FF:000001">
    <property type="entry name" value="Phosphofructokinase"/>
    <property type="match status" value="1"/>
</dbReference>
<organism evidence="10 11">
    <name type="scientific">Xanthomonas axonopodis pv. vasculorum</name>
    <dbReference type="NCBI Taxonomy" id="325777"/>
    <lineage>
        <taxon>Bacteria</taxon>
        <taxon>Pseudomonadati</taxon>
        <taxon>Pseudomonadota</taxon>
        <taxon>Gammaproteobacteria</taxon>
        <taxon>Lysobacterales</taxon>
        <taxon>Lysobacteraceae</taxon>
        <taxon>Xanthomonas</taxon>
    </lineage>
</organism>
<evidence type="ECO:0000256" key="8">
    <source>
        <dbReference type="RuleBase" id="RU369061"/>
    </source>
</evidence>
<evidence type="ECO:0000313" key="10">
    <source>
        <dbReference type="EMBL" id="KGE53466.1"/>
    </source>
</evidence>
<dbReference type="GO" id="GO:0044281">
    <property type="term" value="P:small molecule metabolic process"/>
    <property type="evidence" value="ECO:0007669"/>
    <property type="project" value="UniProtKB-ARBA"/>
</dbReference>
<evidence type="ECO:0000256" key="1">
    <source>
        <dbReference type="ARBA" id="ARBA00010688"/>
    </source>
</evidence>
<keyword evidence="3 8" id="KW-0547">Nucleotide-binding</keyword>
<dbReference type="NCBIfam" id="TIGR03168">
    <property type="entry name" value="1-PFK"/>
    <property type="match status" value="1"/>
</dbReference>
<dbReference type="Proteomes" id="UP000028012">
    <property type="component" value="Unassembled WGS sequence"/>
</dbReference>
<evidence type="ECO:0000256" key="6">
    <source>
        <dbReference type="ARBA" id="ARBA00047745"/>
    </source>
</evidence>
<evidence type="ECO:0000256" key="3">
    <source>
        <dbReference type="ARBA" id="ARBA00022741"/>
    </source>
</evidence>
<dbReference type="SUPFAM" id="SSF53613">
    <property type="entry name" value="Ribokinase-like"/>
    <property type="match status" value="1"/>
</dbReference>
<dbReference type="PROSITE" id="PS00583">
    <property type="entry name" value="PFKB_KINASES_1"/>
    <property type="match status" value="1"/>
</dbReference>
<dbReference type="PANTHER" id="PTHR46566:SF5">
    <property type="entry name" value="1-PHOSPHOFRUCTOKINASE"/>
    <property type="match status" value="1"/>
</dbReference>
<sequence>MSLQAITVTLNPAIDQTIQLEHLQPGAVHRASSVRNDAGGKGINVAACLADWGSQVAALGVLGVGNAGVFEALFRERGITDHCQRVAGDTRTNLKLVDARSNDTTDINLPGLRLGQPHLQGVADHLDPLLRPGLPVVLSGSLPSGLPDDSWAQLQAQASAAGARVLLDTSGMPLVRALDAARAALPYAVKPNRDELAAWTGRPLKDRGALSAAAHELIARGIQLVVISMGTEGALFVQRDQRLIARPPRLAHGSSVGAGDAMVAGLAAASLDAATTLEHCARLATAFSMCRLESGDARRMTPAGVRRAATDVVIEMLS</sequence>
<dbReference type="InterPro" id="IPR017583">
    <property type="entry name" value="Tagatose/fructose_Pkinase"/>
</dbReference>
<dbReference type="eggNOG" id="COG1105">
    <property type="taxonomic scope" value="Bacteria"/>
</dbReference>
<comment type="catalytic activity">
    <reaction evidence="6 8">
        <text>beta-D-fructose 1-phosphate + ATP = beta-D-fructose 1,6-bisphosphate + ADP + H(+)</text>
        <dbReference type="Rhea" id="RHEA:14213"/>
        <dbReference type="ChEBI" id="CHEBI:15378"/>
        <dbReference type="ChEBI" id="CHEBI:30616"/>
        <dbReference type="ChEBI" id="CHEBI:32966"/>
        <dbReference type="ChEBI" id="CHEBI:138881"/>
        <dbReference type="ChEBI" id="CHEBI:456216"/>
        <dbReference type="EC" id="2.7.1.56"/>
    </reaction>
</comment>
<dbReference type="GO" id="GO:0005524">
    <property type="term" value="F:ATP binding"/>
    <property type="evidence" value="ECO:0007669"/>
    <property type="project" value="UniProtKB-UniRule"/>
</dbReference>
<dbReference type="PANTHER" id="PTHR46566">
    <property type="entry name" value="1-PHOSPHOFRUCTOKINASE-RELATED"/>
    <property type="match status" value="1"/>
</dbReference>
<evidence type="ECO:0000256" key="4">
    <source>
        <dbReference type="ARBA" id="ARBA00022777"/>
    </source>
</evidence>
<evidence type="ECO:0000256" key="7">
    <source>
        <dbReference type="PIRNR" id="PIRNR000535"/>
    </source>
</evidence>
<dbReference type="GeneID" id="58003628"/>
<keyword evidence="5 8" id="KW-0067">ATP-binding</keyword>
<evidence type="ECO:0000259" key="9">
    <source>
        <dbReference type="Pfam" id="PF00294"/>
    </source>
</evidence>
<dbReference type="AlphaFoldDB" id="A0A098Q374"/>
<dbReference type="PIRSF" id="PIRSF000535">
    <property type="entry name" value="1PFK/6PFK/LacC"/>
    <property type="match status" value="1"/>
</dbReference>
<dbReference type="EMBL" id="JPHD02000021">
    <property type="protein sequence ID" value="KGE53466.1"/>
    <property type="molecule type" value="Genomic_DNA"/>
</dbReference>
<accession>A0A098Q374</accession>
<feature type="domain" description="Carbohydrate kinase PfkB" evidence="9">
    <location>
        <begin position="9"/>
        <end position="302"/>
    </location>
</feature>
<dbReference type="Gene3D" id="3.40.1190.20">
    <property type="match status" value="1"/>
</dbReference>
<dbReference type="Pfam" id="PF00294">
    <property type="entry name" value="PfkB"/>
    <property type="match status" value="1"/>
</dbReference>
<gene>
    <name evidence="10" type="ORF">GW15_0202000</name>
</gene>
<proteinExistence type="inferred from homology"/>
<dbReference type="NCBIfam" id="TIGR03828">
    <property type="entry name" value="pfkB"/>
    <property type="match status" value="1"/>
</dbReference>